<comment type="caution">
    <text evidence="2">The sequence shown here is derived from an EMBL/GenBank/DDBJ whole genome shotgun (WGS) entry which is preliminary data.</text>
</comment>
<gene>
    <name evidence="2" type="ORF">Pro02_60170</name>
</gene>
<dbReference type="Proteomes" id="UP000655044">
    <property type="component" value="Unassembled WGS sequence"/>
</dbReference>
<dbReference type="InterPro" id="IPR013762">
    <property type="entry name" value="Integrase-like_cat_sf"/>
</dbReference>
<protein>
    <recommendedName>
        <fullName evidence="4">Integrase</fullName>
    </recommendedName>
</protein>
<accession>A0A8J3S9N0</accession>
<name>A0A8J3S9N0_PLARO</name>
<keyword evidence="1" id="KW-0233">DNA recombination</keyword>
<dbReference type="Gene3D" id="1.10.443.10">
    <property type="entry name" value="Intergrase catalytic core"/>
    <property type="match status" value="1"/>
</dbReference>
<dbReference type="EMBL" id="BOOI01000063">
    <property type="protein sequence ID" value="GIH87609.1"/>
    <property type="molecule type" value="Genomic_DNA"/>
</dbReference>
<evidence type="ECO:0000256" key="1">
    <source>
        <dbReference type="ARBA" id="ARBA00023172"/>
    </source>
</evidence>
<dbReference type="SUPFAM" id="SSF56349">
    <property type="entry name" value="DNA breaking-rejoining enzymes"/>
    <property type="match status" value="1"/>
</dbReference>
<proteinExistence type="predicted"/>
<evidence type="ECO:0000313" key="2">
    <source>
        <dbReference type="EMBL" id="GIH87609.1"/>
    </source>
</evidence>
<dbReference type="GO" id="GO:0003677">
    <property type="term" value="F:DNA binding"/>
    <property type="evidence" value="ECO:0007669"/>
    <property type="project" value="InterPro"/>
</dbReference>
<reference evidence="2" key="1">
    <citation type="submission" date="2021-01" db="EMBL/GenBank/DDBJ databases">
        <title>Whole genome shotgun sequence of Planobispora rosea NBRC 15558.</title>
        <authorList>
            <person name="Komaki H."/>
            <person name="Tamura T."/>
        </authorList>
    </citation>
    <scope>NUCLEOTIDE SEQUENCE</scope>
    <source>
        <strain evidence="2">NBRC 15558</strain>
    </source>
</reference>
<dbReference type="AlphaFoldDB" id="A0A8J3S9N0"/>
<keyword evidence="3" id="KW-1185">Reference proteome</keyword>
<dbReference type="InterPro" id="IPR011010">
    <property type="entry name" value="DNA_brk_join_enz"/>
</dbReference>
<dbReference type="GO" id="GO:0015074">
    <property type="term" value="P:DNA integration"/>
    <property type="evidence" value="ECO:0007669"/>
    <property type="project" value="InterPro"/>
</dbReference>
<dbReference type="GO" id="GO:0006310">
    <property type="term" value="P:DNA recombination"/>
    <property type="evidence" value="ECO:0007669"/>
    <property type="project" value="UniProtKB-KW"/>
</dbReference>
<evidence type="ECO:0000313" key="3">
    <source>
        <dbReference type="Proteomes" id="UP000655044"/>
    </source>
</evidence>
<organism evidence="2 3">
    <name type="scientific">Planobispora rosea</name>
    <dbReference type="NCBI Taxonomy" id="35762"/>
    <lineage>
        <taxon>Bacteria</taxon>
        <taxon>Bacillati</taxon>
        <taxon>Actinomycetota</taxon>
        <taxon>Actinomycetes</taxon>
        <taxon>Streptosporangiales</taxon>
        <taxon>Streptosporangiaceae</taxon>
        <taxon>Planobispora</taxon>
    </lineage>
</organism>
<sequence>MTASGLPPIRLHDLRHDTATLGMAAHTALKVVQVMPRHANIVLTADAYVSVLPVVAHEAAWGTARLVLTAAAALGRDRESLTRICPRSAPDCGGSRAR</sequence>
<evidence type="ECO:0008006" key="4">
    <source>
        <dbReference type="Google" id="ProtNLM"/>
    </source>
</evidence>